<dbReference type="EC" id="5.4.2.12" evidence="8"/>
<dbReference type="InterPro" id="IPR017850">
    <property type="entry name" value="Alkaline_phosphatase_core_sf"/>
</dbReference>
<dbReference type="CDD" id="cd16011">
    <property type="entry name" value="iPGM_like"/>
    <property type="match status" value="1"/>
</dbReference>
<proteinExistence type="inferred from homology"/>
<reference evidence="8 9" key="1">
    <citation type="submission" date="2019-08" db="EMBL/GenBank/DDBJ databases">
        <title>Genomic characterization of a novel candidate phylum (ARYD3) from a high temperature, high salinity tertiary oil reservoir in north central Oklahoma, USA.</title>
        <authorList>
            <person name="Youssef N.H."/>
            <person name="Yadav A."/>
            <person name="Elshahed M.S."/>
        </authorList>
    </citation>
    <scope>NUCLEOTIDE SEQUENCE [LARGE SCALE GENOMIC DNA]</scope>
    <source>
        <strain evidence="8">ARYD1</strain>
    </source>
</reference>
<keyword evidence="6 8" id="KW-0413">Isomerase</keyword>
<comment type="catalytic activity">
    <reaction evidence="1">
        <text>(2R)-2-phosphoglycerate = (2R)-3-phosphoglycerate</text>
        <dbReference type="Rhea" id="RHEA:15901"/>
        <dbReference type="ChEBI" id="CHEBI:58272"/>
        <dbReference type="ChEBI" id="CHEBI:58289"/>
        <dbReference type="EC" id="5.4.2.12"/>
    </reaction>
</comment>
<dbReference type="Pfam" id="PF10143">
    <property type="entry name" value="PhosphMutase"/>
    <property type="match status" value="1"/>
</dbReference>
<dbReference type="NCBIfam" id="NF003242">
    <property type="entry name" value="PRK04200.1"/>
    <property type="match status" value="1"/>
</dbReference>
<evidence type="ECO:0000313" key="9">
    <source>
        <dbReference type="Proteomes" id="UP000323337"/>
    </source>
</evidence>
<dbReference type="Gene3D" id="3.40.720.10">
    <property type="entry name" value="Alkaline Phosphatase, subunit A"/>
    <property type="match status" value="2"/>
</dbReference>
<sequence>MKYFVLLCDGMADYRIPQLDDRTIIEYANIPNMDYLAKNGSCGKIHTVPEGMYPGSDICNLSVFGYDPRKYYTGRSPLEAASKGIDLDDNDMSFRCNIVTYSENYSRMKDFSGEHVSQETADNIIKRLNREFKSEGFEFYSGVGYRNLMIVRNCDYNLTSTPPHDIMGKNISEYLPVGRGADKLMAVMKRANEIIAEMESENANGIWLWGEGRKPIMDLFQKLYGVSGSVVAAVDLIKGIGKYAGLDVINVPGATGFIDTNFEGKAQYAVKSLENKDYVFVHVEAPDEAGHMGSIEEKVNAVENIDKIMLPVIMNGLDNFDNFRILLTPDHPTPISLKTHVADPVPAIIYGSNVKKDENVSYSEFITPSFDINDGYKIADYFINKSII</sequence>
<dbReference type="GO" id="GO:0046872">
    <property type="term" value="F:metal ion binding"/>
    <property type="evidence" value="ECO:0007669"/>
    <property type="project" value="InterPro"/>
</dbReference>
<dbReference type="NCBIfam" id="TIGR02535">
    <property type="entry name" value="hyp_Hser_kinase"/>
    <property type="match status" value="1"/>
</dbReference>
<dbReference type="Proteomes" id="UP000323337">
    <property type="component" value="Unassembled WGS sequence"/>
</dbReference>
<dbReference type="InterPro" id="IPR023665">
    <property type="entry name" value="ApgAM_prokaryotes"/>
</dbReference>
<comment type="caution">
    <text evidence="8">The sequence shown here is derived from an EMBL/GenBank/DDBJ whole genome shotgun (WGS) entry which is preliminary data.</text>
</comment>
<name>A0A5D0MI84_FLESI</name>
<dbReference type="AlphaFoldDB" id="A0A5D0MI84"/>
<dbReference type="EMBL" id="VSIV01000286">
    <property type="protein sequence ID" value="TYB32686.1"/>
    <property type="molecule type" value="Genomic_DNA"/>
</dbReference>
<dbReference type="GO" id="GO:0004619">
    <property type="term" value="F:phosphoglycerate mutase activity"/>
    <property type="evidence" value="ECO:0007669"/>
    <property type="project" value="UniProtKB-EC"/>
</dbReference>
<dbReference type="SUPFAM" id="SSF53649">
    <property type="entry name" value="Alkaline phosphatase-like"/>
    <property type="match status" value="1"/>
</dbReference>
<dbReference type="PANTHER" id="PTHR31209:SF4">
    <property type="entry name" value="2,3-BISPHOSPHOGLYCERATE-INDEPENDENT PHOSPHOGLYCERATE MUTASE"/>
    <property type="match status" value="1"/>
</dbReference>
<evidence type="ECO:0000256" key="2">
    <source>
        <dbReference type="ARBA" id="ARBA00002315"/>
    </source>
</evidence>
<dbReference type="NCBIfam" id="TIGR00306">
    <property type="entry name" value="apgM"/>
    <property type="match status" value="1"/>
</dbReference>
<evidence type="ECO:0000256" key="3">
    <source>
        <dbReference type="ARBA" id="ARBA00004921"/>
    </source>
</evidence>
<dbReference type="PIRSF" id="PIRSF006392">
    <property type="entry name" value="IPGAM_arch"/>
    <property type="match status" value="1"/>
</dbReference>
<evidence type="ECO:0000256" key="1">
    <source>
        <dbReference type="ARBA" id="ARBA00000370"/>
    </source>
</evidence>
<dbReference type="PANTHER" id="PTHR31209">
    <property type="entry name" value="COFACTOR-INDEPENDENT PHOSPHOGLYCERATE MUTASE"/>
    <property type="match status" value="1"/>
</dbReference>
<dbReference type="GO" id="GO:0006096">
    <property type="term" value="P:glycolytic process"/>
    <property type="evidence" value="ECO:0007669"/>
    <property type="project" value="UniProtKB-KW"/>
</dbReference>
<evidence type="ECO:0000313" key="8">
    <source>
        <dbReference type="EMBL" id="TYB32686.1"/>
    </source>
</evidence>
<gene>
    <name evidence="8" type="ORF">FXF49_10190</name>
</gene>
<evidence type="ECO:0000256" key="4">
    <source>
        <dbReference type="ARBA" id="ARBA00005524"/>
    </source>
</evidence>
<comment type="pathway">
    <text evidence="3">Carbohydrate degradation.</text>
</comment>
<accession>A0A5D0MI84</accession>
<evidence type="ECO:0000256" key="6">
    <source>
        <dbReference type="ARBA" id="ARBA00023235"/>
    </source>
</evidence>
<comment type="function">
    <text evidence="2">Catalyzes the interconversion of 2-phosphoglycerate and 3-phosphoglycerate.</text>
</comment>
<dbReference type="RefSeq" id="WP_303701784.1">
    <property type="nucleotide sequence ID" value="NZ_VSIV01000286.1"/>
</dbReference>
<evidence type="ECO:0000259" key="7">
    <source>
        <dbReference type="Pfam" id="PF01676"/>
    </source>
</evidence>
<dbReference type="Pfam" id="PF01676">
    <property type="entry name" value="Metalloenzyme"/>
    <property type="match status" value="1"/>
</dbReference>
<organism evidence="8 9">
    <name type="scientific">Flexistipes sinusarabici</name>
    <dbReference type="NCBI Taxonomy" id="2352"/>
    <lineage>
        <taxon>Bacteria</taxon>
        <taxon>Pseudomonadati</taxon>
        <taxon>Deferribacterota</taxon>
        <taxon>Deferribacteres</taxon>
        <taxon>Deferribacterales</taxon>
        <taxon>Flexistipitaceae</taxon>
        <taxon>Flexistipes</taxon>
    </lineage>
</organism>
<dbReference type="InterPro" id="IPR006124">
    <property type="entry name" value="Metalloenzyme"/>
</dbReference>
<dbReference type="InterPro" id="IPR004456">
    <property type="entry name" value="Pglycerate_mutase_ApgM"/>
</dbReference>
<keyword evidence="5" id="KW-0324">Glycolysis</keyword>
<feature type="domain" description="Metalloenzyme" evidence="7">
    <location>
        <begin position="1"/>
        <end position="361"/>
    </location>
</feature>
<evidence type="ECO:0000256" key="5">
    <source>
        <dbReference type="ARBA" id="ARBA00023152"/>
    </source>
</evidence>
<comment type="similarity">
    <text evidence="4">Belongs to the BPG-independent phosphoglycerate mutase family. A-PGAM subfamily.</text>
</comment>
<protein>
    <submittedName>
        <fullName evidence="8">Cofactor-independent phosphoglycerate mutase</fullName>
        <ecNumber evidence="8">5.4.2.12</ecNumber>
    </submittedName>
</protein>